<comment type="caution">
    <text evidence="2">The sequence shown here is derived from an EMBL/GenBank/DDBJ whole genome shotgun (WGS) entry which is preliminary data.</text>
</comment>
<name>A0A9Q3PC15_9BASI</name>
<accession>A0A9Q3PC15</accession>
<organism evidence="2 3">
    <name type="scientific">Austropuccinia psidii MF-1</name>
    <dbReference type="NCBI Taxonomy" id="1389203"/>
    <lineage>
        <taxon>Eukaryota</taxon>
        <taxon>Fungi</taxon>
        <taxon>Dikarya</taxon>
        <taxon>Basidiomycota</taxon>
        <taxon>Pucciniomycotina</taxon>
        <taxon>Pucciniomycetes</taxon>
        <taxon>Pucciniales</taxon>
        <taxon>Sphaerophragmiaceae</taxon>
        <taxon>Austropuccinia</taxon>
    </lineage>
</organism>
<feature type="region of interest" description="Disordered" evidence="1">
    <location>
        <begin position="55"/>
        <end position="88"/>
    </location>
</feature>
<evidence type="ECO:0000256" key="1">
    <source>
        <dbReference type="SAM" id="MobiDB-lite"/>
    </source>
</evidence>
<keyword evidence="3" id="KW-1185">Reference proteome</keyword>
<evidence type="ECO:0000313" key="2">
    <source>
        <dbReference type="EMBL" id="MBW0556024.1"/>
    </source>
</evidence>
<feature type="compositionally biased region" description="Basic and acidic residues" evidence="1">
    <location>
        <begin position="63"/>
        <end position="86"/>
    </location>
</feature>
<sequence length="338" mass="38283">MDLDQEIQVINSKNKIFSPEEKHKWKMQELPPVPKGNNRNIPVSIQELVYGGKAAGVGTSSKSLDRHNELISSSEEVHGPRKDRGSSEGLAYMSCKGQVQQIEAWFKSQSKLSADQKKKLAQGKENSPVEAPQASTSKNPPLKVPNKGKQSPENNQKGKEKTKWNKPYQQNYRIPKREKTAMGNLFNSLKKDLVHIYPAASSFKLLLDKLRNHSNQIMNDSFEYAKQKWDKIHKTPEFKVGNLILVSTLNFNNIKGPKKSKYSFSRPFIIKALHGTNAVQVQLSGELENKHPALPVSLVKHYTSSDKELFPLRNETPLEVPPLDQSEEKKVLKVLKER</sequence>
<gene>
    <name evidence="2" type="ORF">O181_095739</name>
</gene>
<reference evidence="2" key="1">
    <citation type="submission" date="2021-03" db="EMBL/GenBank/DDBJ databases">
        <title>Draft genome sequence of rust myrtle Austropuccinia psidii MF-1, a brazilian biotype.</title>
        <authorList>
            <person name="Quecine M.C."/>
            <person name="Pachon D.M.R."/>
            <person name="Bonatelli M.L."/>
            <person name="Correr F.H."/>
            <person name="Franceschini L.M."/>
            <person name="Leite T.F."/>
            <person name="Margarido G.R.A."/>
            <person name="Almeida C.A."/>
            <person name="Ferrarezi J.A."/>
            <person name="Labate C.A."/>
        </authorList>
    </citation>
    <scope>NUCLEOTIDE SEQUENCE</scope>
    <source>
        <strain evidence="2">MF-1</strain>
    </source>
</reference>
<dbReference type="Proteomes" id="UP000765509">
    <property type="component" value="Unassembled WGS sequence"/>
</dbReference>
<evidence type="ECO:0000313" key="3">
    <source>
        <dbReference type="Proteomes" id="UP000765509"/>
    </source>
</evidence>
<dbReference type="EMBL" id="AVOT02063253">
    <property type="protein sequence ID" value="MBW0556024.1"/>
    <property type="molecule type" value="Genomic_DNA"/>
</dbReference>
<dbReference type="AlphaFoldDB" id="A0A9Q3PC15"/>
<protein>
    <submittedName>
        <fullName evidence="2">Uncharacterized protein</fullName>
    </submittedName>
</protein>
<proteinExistence type="predicted"/>
<feature type="region of interest" description="Disordered" evidence="1">
    <location>
        <begin position="116"/>
        <end position="166"/>
    </location>
</feature>